<dbReference type="PANTHER" id="PTHR19278">
    <property type="entry name" value="OROTATE PHOSPHORIBOSYLTRANSFERASE"/>
    <property type="match status" value="1"/>
</dbReference>
<accession>A0A0E3S2J6</accession>
<dbReference type="HOGENOM" id="CLU_111001_0_0_2"/>
<dbReference type="AlphaFoldDB" id="A0A0E3S2J6"/>
<evidence type="ECO:0000256" key="3">
    <source>
        <dbReference type="ARBA" id="ARBA00023163"/>
    </source>
</evidence>
<dbReference type="PATRIC" id="fig|1434111.4.peg.1403"/>
<dbReference type="Pfam" id="PF00156">
    <property type="entry name" value="Pribosyltran"/>
    <property type="match status" value="1"/>
</dbReference>
<keyword evidence="2 4" id="KW-0238">DNA-binding</keyword>
<dbReference type="EMBL" id="CP009515">
    <property type="protein sequence ID" value="AKB74351.1"/>
    <property type="molecule type" value="Genomic_DNA"/>
</dbReference>
<evidence type="ECO:0000256" key="1">
    <source>
        <dbReference type="ARBA" id="ARBA00023015"/>
    </source>
</evidence>
<dbReference type="GeneID" id="24805815"/>
<dbReference type="STRING" id="1434111.MSLAZ_1090"/>
<reference evidence="6 7" key="1">
    <citation type="submission" date="2014-07" db="EMBL/GenBank/DDBJ databases">
        <title>Methanogenic archaea and the global carbon cycle.</title>
        <authorList>
            <person name="Henriksen J.R."/>
            <person name="Luke J."/>
            <person name="Reinhart S."/>
            <person name="Benedict M.N."/>
            <person name="Youngblut N.D."/>
            <person name="Metcalf M.E."/>
            <person name="Whitaker R.J."/>
            <person name="Metcalf W.W."/>
        </authorList>
    </citation>
    <scope>NUCLEOTIDE SEQUENCE [LARGE SCALE GENOMIC DNA]</scope>
    <source>
        <strain evidence="6 7">Z-7289</strain>
    </source>
</reference>
<dbReference type="InterPro" id="IPR022854">
    <property type="entry name" value="GfcR-like"/>
</dbReference>
<dbReference type="Gene3D" id="3.40.50.2020">
    <property type="match status" value="1"/>
</dbReference>
<dbReference type="RefSeq" id="WP_048125222.1">
    <property type="nucleotide sequence ID" value="NZ_CP009515.1"/>
</dbReference>
<comment type="domain">
    <text evidence="4">Contains an N-terminal DNA-binding winged helix-turn-helix domain and a C-terminal regulatory domain (or effector binding domain) resembling phosphoribosyltransferase (PRT) domain.</text>
</comment>
<dbReference type="GO" id="GO:0003677">
    <property type="term" value="F:DNA binding"/>
    <property type="evidence" value="ECO:0007669"/>
    <property type="project" value="UniProtKB-UniRule"/>
</dbReference>
<name>A0A0E3S2J6_9EURY</name>
<keyword evidence="6" id="KW-0808">Transferase</keyword>
<evidence type="ECO:0000256" key="4">
    <source>
        <dbReference type="HAMAP-Rule" id="MF_01214"/>
    </source>
</evidence>
<feature type="domain" description="Phosphoribosyltransferase" evidence="5">
    <location>
        <begin position="79"/>
        <end position="183"/>
    </location>
</feature>
<sequence>MKDIEDLIQKAVELQSNGLITAQIADELNVSRETVIWLLTRSKKEGITPAPKDIAVNLNSIGKSAKRLHNVSLALCDIVLETLEKTNTEVDVVVGIAANGIPLASMMAYELGADLAIYHRKGHGIVHTDYRGTISRNFGSVTGKNCVIVDDVITTGSTSIEVIEQLREMDAKPRVVAVLVDKKGADTISNVPIQSLVKIVRLD</sequence>
<evidence type="ECO:0000313" key="6">
    <source>
        <dbReference type="EMBL" id="AKB74351.1"/>
    </source>
</evidence>
<dbReference type="HAMAP" id="MF_01214">
    <property type="entry name" value="GfcR"/>
    <property type="match status" value="1"/>
</dbReference>
<organism evidence="6 7">
    <name type="scientific">Methanosarcina lacustris Z-7289</name>
    <dbReference type="NCBI Taxonomy" id="1434111"/>
    <lineage>
        <taxon>Archaea</taxon>
        <taxon>Methanobacteriati</taxon>
        <taxon>Methanobacteriota</taxon>
        <taxon>Stenosarchaea group</taxon>
        <taxon>Methanomicrobia</taxon>
        <taxon>Methanosarcinales</taxon>
        <taxon>Methanosarcinaceae</taxon>
        <taxon>Methanosarcina</taxon>
    </lineage>
</organism>
<dbReference type="CDD" id="cd06223">
    <property type="entry name" value="PRTases_typeI"/>
    <property type="match status" value="1"/>
</dbReference>
<dbReference type="GO" id="GO:0019856">
    <property type="term" value="P:pyrimidine nucleobase biosynthetic process"/>
    <property type="evidence" value="ECO:0007669"/>
    <property type="project" value="TreeGrafter"/>
</dbReference>
<keyword evidence="6" id="KW-0328">Glycosyltransferase</keyword>
<keyword evidence="7" id="KW-1185">Reference proteome</keyword>
<evidence type="ECO:0000259" key="5">
    <source>
        <dbReference type="Pfam" id="PF00156"/>
    </source>
</evidence>
<proteinExistence type="inferred from homology"/>
<dbReference type="GO" id="GO:0004588">
    <property type="term" value="F:orotate phosphoribosyltransferase activity"/>
    <property type="evidence" value="ECO:0007669"/>
    <property type="project" value="TreeGrafter"/>
</dbReference>
<dbReference type="GO" id="GO:0006222">
    <property type="term" value="P:UMP biosynthetic process"/>
    <property type="evidence" value="ECO:0007669"/>
    <property type="project" value="TreeGrafter"/>
</dbReference>
<dbReference type="KEGG" id="mls:MSLAZ_1090"/>
<comment type="similarity">
    <text evidence="4">Belongs to the purine/pyrimidine phosphoribosyltransferase family. GfcR subfamily.</text>
</comment>
<dbReference type="Proteomes" id="UP000033072">
    <property type="component" value="Chromosome"/>
</dbReference>
<dbReference type="OrthoDB" id="68893at2157"/>
<evidence type="ECO:0000313" key="7">
    <source>
        <dbReference type="Proteomes" id="UP000033072"/>
    </source>
</evidence>
<dbReference type="NCBIfam" id="NF002620">
    <property type="entry name" value="PRK02277.1"/>
    <property type="match status" value="1"/>
</dbReference>
<evidence type="ECO:0000256" key="2">
    <source>
        <dbReference type="ARBA" id="ARBA00023125"/>
    </source>
</evidence>
<keyword evidence="1 4" id="KW-0805">Transcription regulation</keyword>
<dbReference type="InterPro" id="IPR000836">
    <property type="entry name" value="PRTase_dom"/>
</dbReference>
<dbReference type="GO" id="GO:0010468">
    <property type="term" value="P:regulation of gene expression"/>
    <property type="evidence" value="ECO:0007669"/>
    <property type="project" value="UniProtKB-UniRule"/>
</dbReference>
<dbReference type="PANTHER" id="PTHR19278:SF41">
    <property type="entry name" value="PYRE-LIKE PROTEIN"/>
    <property type="match status" value="1"/>
</dbReference>
<dbReference type="InterPro" id="IPR029057">
    <property type="entry name" value="PRTase-like"/>
</dbReference>
<dbReference type="SUPFAM" id="SSF53271">
    <property type="entry name" value="PRTase-like"/>
    <property type="match status" value="1"/>
</dbReference>
<protein>
    <recommendedName>
        <fullName evidence="4">Transcriptional regulator GfcR</fullName>
    </recommendedName>
</protein>
<gene>
    <name evidence="4" type="primary">gfcR</name>
    <name evidence="6" type="ORF">MSLAZ_1090</name>
</gene>
<keyword evidence="3 4" id="KW-0804">Transcription</keyword>